<reference evidence="11 12" key="1">
    <citation type="submission" date="2019-10" db="EMBL/GenBank/DDBJ databases">
        <title>Assembly and Annotation for the nematode Trichostrongylus colubriformis.</title>
        <authorList>
            <person name="Martin J."/>
        </authorList>
    </citation>
    <scope>NUCLEOTIDE SEQUENCE [LARGE SCALE GENOMIC DNA]</scope>
    <source>
        <strain evidence="11">G859</strain>
        <tissue evidence="11">Whole worm</tissue>
    </source>
</reference>
<keyword evidence="2" id="KW-0698">rRNA processing</keyword>
<evidence type="ECO:0000259" key="9">
    <source>
        <dbReference type="PROSITE" id="PS50056"/>
    </source>
</evidence>
<evidence type="ECO:0000256" key="2">
    <source>
        <dbReference type="ARBA" id="ARBA00022552"/>
    </source>
</evidence>
<dbReference type="FunFam" id="2.40.50.140:FF:000103">
    <property type="entry name" value="protein RRP5 homolog"/>
    <property type="match status" value="1"/>
</dbReference>
<evidence type="ECO:0000313" key="12">
    <source>
        <dbReference type="Proteomes" id="UP001331761"/>
    </source>
</evidence>
<dbReference type="InterPro" id="IPR020422">
    <property type="entry name" value="TYR_PHOSPHATASE_DUAL_dom"/>
</dbReference>
<dbReference type="GO" id="GO:0006364">
    <property type="term" value="P:rRNA processing"/>
    <property type="evidence" value="ECO:0007669"/>
    <property type="project" value="UniProtKB-KW"/>
</dbReference>
<keyword evidence="6" id="KW-0539">Nucleus</keyword>
<dbReference type="InterPro" id="IPR055430">
    <property type="entry name" value="HAT_Syf1_CNRKL1_C"/>
</dbReference>
<dbReference type="SUPFAM" id="SSF50249">
    <property type="entry name" value="Nucleic acid-binding proteins"/>
    <property type="match status" value="2"/>
</dbReference>
<evidence type="ECO:0000313" key="11">
    <source>
        <dbReference type="EMBL" id="KAK5981258.1"/>
    </source>
</evidence>
<dbReference type="PROSITE" id="PS00383">
    <property type="entry name" value="TYR_PHOSPHATASE_1"/>
    <property type="match status" value="1"/>
</dbReference>
<proteinExistence type="predicted"/>
<dbReference type="GO" id="GO:0004721">
    <property type="term" value="F:phosphoprotein phosphatase activity"/>
    <property type="evidence" value="ECO:0007669"/>
    <property type="project" value="UniProtKB-KW"/>
</dbReference>
<evidence type="ECO:0000256" key="1">
    <source>
        <dbReference type="ARBA" id="ARBA00004604"/>
    </source>
</evidence>
<dbReference type="Gene3D" id="2.40.50.140">
    <property type="entry name" value="Nucleic acid-binding proteins"/>
    <property type="match status" value="1"/>
</dbReference>
<dbReference type="InterPro" id="IPR057302">
    <property type="entry name" value="Rrp5_S1"/>
</dbReference>
<evidence type="ECO:0000256" key="3">
    <source>
        <dbReference type="ARBA" id="ARBA00022737"/>
    </source>
</evidence>
<evidence type="ECO:0000256" key="6">
    <source>
        <dbReference type="ARBA" id="ARBA00023242"/>
    </source>
</evidence>
<dbReference type="Pfam" id="PF23459">
    <property type="entry name" value="S1_RRP5"/>
    <property type="match status" value="1"/>
</dbReference>
<dbReference type="Gene3D" id="3.90.190.10">
    <property type="entry name" value="Protein tyrosine phosphatase superfamily"/>
    <property type="match status" value="1"/>
</dbReference>
<dbReference type="InterPro" id="IPR011990">
    <property type="entry name" value="TPR-like_helical_dom_sf"/>
</dbReference>
<evidence type="ECO:0000259" key="8">
    <source>
        <dbReference type="PROSITE" id="PS50054"/>
    </source>
</evidence>
<dbReference type="InterPro" id="IPR012340">
    <property type="entry name" value="NA-bd_OB-fold"/>
</dbReference>
<dbReference type="InterPro" id="IPR045209">
    <property type="entry name" value="Rrp5"/>
</dbReference>
<gene>
    <name evidence="11" type="ORF">GCK32_004716</name>
</gene>
<dbReference type="EMBL" id="WIXE01006477">
    <property type="protein sequence ID" value="KAK5981258.1"/>
    <property type="molecule type" value="Genomic_DNA"/>
</dbReference>
<dbReference type="InterPro" id="IPR029021">
    <property type="entry name" value="Prot-tyrosine_phosphatase-like"/>
</dbReference>
<keyword evidence="3" id="KW-0677">Repeat</keyword>
<accession>A0AAN8IS49</accession>
<dbReference type="InterPro" id="IPR003029">
    <property type="entry name" value="S1_domain"/>
</dbReference>
<dbReference type="Pfam" id="PF00782">
    <property type="entry name" value="DSPc"/>
    <property type="match status" value="1"/>
</dbReference>
<dbReference type="PROSITE" id="PS50126">
    <property type="entry name" value="S1"/>
    <property type="match status" value="3"/>
</dbReference>
<dbReference type="GO" id="GO:0032040">
    <property type="term" value="C:small-subunit processome"/>
    <property type="evidence" value="ECO:0007669"/>
    <property type="project" value="TreeGrafter"/>
</dbReference>
<keyword evidence="4" id="KW-0378">Hydrolase</keyword>
<dbReference type="SMART" id="SM00316">
    <property type="entry name" value="S1"/>
    <property type="match status" value="5"/>
</dbReference>
<keyword evidence="5" id="KW-0904">Protein phosphatase</keyword>
<dbReference type="SUPFAM" id="SSF52799">
    <property type="entry name" value="(Phosphotyrosine protein) phosphatases II"/>
    <property type="match status" value="1"/>
</dbReference>
<evidence type="ECO:0000256" key="5">
    <source>
        <dbReference type="ARBA" id="ARBA00022912"/>
    </source>
</evidence>
<evidence type="ECO:0000259" key="10">
    <source>
        <dbReference type="PROSITE" id="PS50126"/>
    </source>
</evidence>
<dbReference type="SUPFAM" id="SSF48452">
    <property type="entry name" value="TPR-like"/>
    <property type="match status" value="2"/>
</dbReference>
<name>A0AAN8IS49_TRICO</name>
<feature type="domain" description="S1 motif" evidence="10">
    <location>
        <begin position="32"/>
        <end position="100"/>
    </location>
</feature>
<feature type="domain" description="S1 motif" evidence="10">
    <location>
        <begin position="312"/>
        <end position="382"/>
    </location>
</feature>
<dbReference type="GO" id="GO:0003723">
    <property type="term" value="F:RNA binding"/>
    <property type="evidence" value="ECO:0007669"/>
    <property type="project" value="TreeGrafter"/>
</dbReference>
<feature type="region of interest" description="Disordered" evidence="7">
    <location>
        <begin position="1026"/>
        <end position="1057"/>
    </location>
</feature>
<comment type="subcellular location">
    <subcellularLocation>
        <location evidence="1">Nucleus</location>
        <location evidence="1">Nucleolus</location>
    </subcellularLocation>
</comment>
<keyword evidence="12" id="KW-1185">Reference proteome</keyword>
<dbReference type="SMART" id="SM00386">
    <property type="entry name" value="HAT"/>
    <property type="match status" value="6"/>
</dbReference>
<evidence type="ECO:0000256" key="4">
    <source>
        <dbReference type="ARBA" id="ARBA00022801"/>
    </source>
</evidence>
<dbReference type="PROSITE" id="PS50054">
    <property type="entry name" value="TYR_PHOSPHATASE_DUAL"/>
    <property type="match status" value="1"/>
</dbReference>
<comment type="caution">
    <text evidence="11">The sequence shown here is derived from an EMBL/GenBank/DDBJ whole genome shotgun (WGS) entry which is preliminary data.</text>
</comment>
<dbReference type="InterPro" id="IPR016130">
    <property type="entry name" value="Tyr_Pase_AS"/>
</dbReference>
<dbReference type="PANTHER" id="PTHR23270:SF10">
    <property type="entry name" value="PROTEIN RRP5 HOMOLOG"/>
    <property type="match status" value="1"/>
</dbReference>
<feature type="region of interest" description="Disordered" evidence="7">
    <location>
        <begin position="1407"/>
        <end position="1430"/>
    </location>
</feature>
<feature type="compositionally biased region" description="Basic and acidic residues" evidence="7">
    <location>
        <begin position="1103"/>
        <end position="1121"/>
    </location>
</feature>
<feature type="domain" description="Tyrosine specific protein phosphatases" evidence="9">
    <location>
        <begin position="1509"/>
        <end position="1561"/>
    </location>
</feature>
<dbReference type="InterPro" id="IPR000340">
    <property type="entry name" value="Dual-sp_phosphatase_cat-dom"/>
</dbReference>
<feature type="domain" description="Tyrosine-protein phosphatase" evidence="8">
    <location>
        <begin position="1440"/>
        <end position="1582"/>
    </location>
</feature>
<dbReference type="PANTHER" id="PTHR23270">
    <property type="entry name" value="PROGRAMMED CELL DEATH PROTEIN 11 PRE-RRNA PROCESSING PROTEIN RRP5"/>
    <property type="match status" value="1"/>
</dbReference>
<dbReference type="InterPro" id="IPR003107">
    <property type="entry name" value="HAT"/>
</dbReference>
<protein>
    <submittedName>
        <fullName evidence="11">Uncharacterized protein</fullName>
    </submittedName>
</protein>
<evidence type="ECO:0000256" key="7">
    <source>
        <dbReference type="SAM" id="MobiDB-lite"/>
    </source>
</evidence>
<dbReference type="Proteomes" id="UP001331761">
    <property type="component" value="Unassembled WGS sequence"/>
</dbReference>
<dbReference type="Gene3D" id="1.25.40.10">
    <property type="entry name" value="Tetratricopeptide repeat domain"/>
    <property type="match status" value="1"/>
</dbReference>
<dbReference type="PROSITE" id="PS50056">
    <property type="entry name" value="TYR_PHOSPHATASE_2"/>
    <property type="match status" value="1"/>
</dbReference>
<dbReference type="InterPro" id="IPR000387">
    <property type="entry name" value="Tyr_Pase_dom"/>
</dbReference>
<feature type="domain" description="S1 motif" evidence="10">
    <location>
        <begin position="120"/>
        <end position="185"/>
    </location>
</feature>
<feature type="compositionally biased region" description="Basic and acidic residues" evidence="7">
    <location>
        <begin position="1026"/>
        <end position="1051"/>
    </location>
</feature>
<dbReference type="SMART" id="SM00195">
    <property type="entry name" value="DSPc"/>
    <property type="match status" value="1"/>
</dbReference>
<sequence length="1595" mass="177434">MNFRYAERCMVVSTRKDMINQKFVSYKDAVPGQVVEATVTDLHPGGIQVTLNDFVTGFIPAEHAADKKVALEKSFTVGQSVKCRVWFVNEANKQVWLTTRPSLVNYKGTVISSYDTKNEGVVTVGIVYKVLETGSAILQFFGTIRGLLVSNEAKRVGNELRVGKVLEVRVTSVNVADSKMTLALADESVGRAGHVLNPEAIDFSIDESVLTAIIDDVAESTVSGHRSERATLHLDSNSSIKGTLTSNLVSDSLDSPFESMKGTFRSGMKLHPIALLGSLGGSNRFTAKRFVCEWLKTFEENIPKSFDDLKPGQLLCGVISQRVPDDCLYVELAGGSGLVGKVAFVDIDGGKDGAIGLQIGQTVLARIRSVHAEKKTFRVDLKIADCVPDQNLPTEASSPSSSVALQLLRSSVDELIALAKFSKAKLPPPGASVVATVSQIVDDVLLVTFSGKLTGCVRKGNYTEGVKIRDEIKCLVIDYVFPRNDAELVMIDSIGTAPPKKKNKKEKSAKDTAIADRVVMIKRDYIVVLQKKERLVFVPSRFHPNQVVEIKDVRVSFGDEVHIEESEQLTSGVSIGLMEGDAELITKLLPAGKSFPKTFPGKRFGEDVSGDIVCSPKSKSELGIRTKSVKNLGTYTGTVVGPWTSDDRNDHGKLAALVELPGGNIGRLHVSELPLRFLMQSDSPLENFLKRNRKKAVVVKIICFTSIKRGDAKVRVAELTMAESKMSEARKKASLVAYQSAFKATFFQPGDVVRCFVLPDQEMTSKNIRVEINPLWTGQIALEAVGDDLQVSAPERNGEVFECLPRGGEMRMAKVLSDVKKNKGHGHGLLNLAFDMQANTKKFEPGSRLTARVTHVRHHPLSVEFHMANGQQATLCATAIASNYEKVHQYIEHFKRDGIFHLYALRQEQNPQRNYVCAEGRYETYLKRKEAPVMKEDRRRLLVDRSEATAGLVCDGFIAKHTPDAVLVEIAPGIVGRMRKIHHPEIAAITLNSIVTVRISHVDGEGRISLSLVAVLFKAPAIQDRKRTAEENKEVVPKKEKKRETSPEPVEKVSLSDPGFDWSNTGFRPEDLAAVGKLGGDDNADDDAEKVPAVKAETPKQPVEVKKERTKDVKKAKAMTKEEQIMEKERKLVNREVELSGDFEPETQEDFARLLRKDPNSAEIWIRYISFFLEKNDLKKARATAERALTVINYREEAELFNIWTAFLNMEVAYGDDTSTKEVFSRACGNADALKMHKQMAAIYSDTGKNQEADEIYEAMVKKFRADSDDVWTLYGEHLMKTSRADLARDLMKRALTSVPKQRHVPLISRFAQMEFRNGDVERGRTLFESLVTAYPKKTDVWLVYADFCLKHSGIEMARQVLERACALKLSMHKLRPLFRKWMEAEQRFGDDKSRLLVSFTGLLTPRKSRKVPSNESRGRSGRSGKRLNPSAIWADGRTEMNEIIPYLYLGSLRDATDADQLKKNHIKYVVSVHDLTASHPMHDQLEVLRIQLSDCSSSDISSHFSVTNKFIHAARLQHAAVLVHCLAGVSRSATVVAAYLITVCDMSFINALTLISQKRPVINPNFGFRMQLCTYADRVGFYFNISMKLILIYT</sequence>
<feature type="region of interest" description="Disordered" evidence="7">
    <location>
        <begin position="1095"/>
        <end position="1121"/>
    </location>
</feature>
<organism evidence="11 12">
    <name type="scientific">Trichostrongylus colubriformis</name>
    <name type="common">Black scour worm</name>
    <dbReference type="NCBI Taxonomy" id="6319"/>
    <lineage>
        <taxon>Eukaryota</taxon>
        <taxon>Metazoa</taxon>
        <taxon>Ecdysozoa</taxon>
        <taxon>Nematoda</taxon>
        <taxon>Chromadorea</taxon>
        <taxon>Rhabditida</taxon>
        <taxon>Rhabditina</taxon>
        <taxon>Rhabditomorpha</taxon>
        <taxon>Strongyloidea</taxon>
        <taxon>Trichostrongylidae</taxon>
        <taxon>Trichostrongylus</taxon>
    </lineage>
</organism>
<dbReference type="Pfam" id="PF23231">
    <property type="entry name" value="HAT_Syf1_CNRKL1_C"/>
    <property type="match status" value="2"/>
</dbReference>